<keyword evidence="7" id="KW-1185">Reference proteome</keyword>
<dbReference type="InterPro" id="IPR013087">
    <property type="entry name" value="Znf_C2H2_type"/>
</dbReference>
<keyword evidence="3" id="KW-0863">Zinc-finger</keyword>
<dbReference type="Pfam" id="PF00096">
    <property type="entry name" value="zf-C2H2"/>
    <property type="match status" value="2"/>
</dbReference>
<evidence type="ECO:0000313" key="6">
    <source>
        <dbReference type="EnsemblMetazoa" id="RPRC006297-PA"/>
    </source>
</evidence>
<accession>T1HQH3</accession>
<evidence type="ECO:0000259" key="5">
    <source>
        <dbReference type="PROSITE" id="PS50157"/>
    </source>
</evidence>
<evidence type="ECO:0000256" key="2">
    <source>
        <dbReference type="ARBA" id="ARBA00022737"/>
    </source>
</evidence>
<evidence type="ECO:0000313" key="7">
    <source>
        <dbReference type="Proteomes" id="UP000015103"/>
    </source>
</evidence>
<name>T1HQH3_RHOPR</name>
<dbReference type="AlphaFoldDB" id="T1HQH3"/>
<dbReference type="InterPro" id="IPR036236">
    <property type="entry name" value="Znf_C2H2_sf"/>
</dbReference>
<feature type="domain" description="C2H2-type" evidence="5">
    <location>
        <begin position="173"/>
        <end position="203"/>
    </location>
</feature>
<dbReference type="GO" id="GO:0008270">
    <property type="term" value="F:zinc ion binding"/>
    <property type="evidence" value="ECO:0007669"/>
    <property type="project" value="UniProtKB-KW"/>
</dbReference>
<protein>
    <recommendedName>
        <fullName evidence="5">C2H2-type domain-containing protein</fullName>
    </recommendedName>
</protein>
<dbReference type="Proteomes" id="UP000015103">
    <property type="component" value="Unassembled WGS sequence"/>
</dbReference>
<evidence type="ECO:0000256" key="3">
    <source>
        <dbReference type="ARBA" id="ARBA00022771"/>
    </source>
</evidence>
<dbReference type="Gene3D" id="3.30.160.60">
    <property type="entry name" value="Classic Zinc Finger"/>
    <property type="match status" value="2"/>
</dbReference>
<dbReference type="PANTHER" id="PTHR24379">
    <property type="entry name" value="KRAB AND ZINC FINGER DOMAIN-CONTAINING"/>
    <property type="match status" value="1"/>
</dbReference>
<dbReference type="VEuPathDB" id="VectorBase:RPRC006297"/>
<dbReference type="PROSITE" id="PS00028">
    <property type="entry name" value="ZINC_FINGER_C2H2_1"/>
    <property type="match status" value="2"/>
</dbReference>
<organism evidence="6 7">
    <name type="scientific">Rhodnius prolixus</name>
    <name type="common">Triatomid bug</name>
    <dbReference type="NCBI Taxonomy" id="13249"/>
    <lineage>
        <taxon>Eukaryota</taxon>
        <taxon>Metazoa</taxon>
        <taxon>Ecdysozoa</taxon>
        <taxon>Arthropoda</taxon>
        <taxon>Hexapoda</taxon>
        <taxon>Insecta</taxon>
        <taxon>Pterygota</taxon>
        <taxon>Neoptera</taxon>
        <taxon>Paraneoptera</taxon>
        <taxon>Hemiptera</taxon>
        <taxon>Heteroptera</taxon>
        <taxon>Panheteroptera</taxon>
        <taxon>Cimicomorpha</taxon>
        <taxon>Reduviidae</taxon>
        <taxon>Triatominae</taxon>
        <taxon>Rhodnius</taxon>
    </lineage>
</organism>
<keyword evidence="1" id="KW-0479">Metal-binding</keyword>
<reference evidence="6" key="1">
    <citation type="submission" date="2015-05" db="UniProtKB">
        <authorList>
            <consortium name="EnsemblMetazoa"/>
        </authorList>
    </citation>
    <scope>IDENTIFICATION</scope>
</reference>
<dbReference type="InParanoid" id="T1HQH3"/>
<dbReference type="PROSITE" id="PS50157">
    <property type="entry name" value="ZINC_FINGER_C2H2_2"/>
    <property type="match status" value="2"/>
</dbReference>
<keyword evidence="2" id="KW-0677">Repeat</keyword>
<dbReference type="HOGENOM" id="CLU_674956_0_0_1"/>
<dbReference type="STRING" id="13249.T1HQH3"/>
<feature type="domain" description="C2H2-type" evidence="5">
    <location>
        <begin position="324"/>
        <end position="346"/>
    </location>
</feature>
<proteinExistence type="predicted"/>
<keyword evidence="4" id="KW-0862">Zinc</keyword>
<dbReference type="PANTHER" id="PTHR24379:SF121">
    <property type="entry name" value="C2H2-TYPE DOMAIN-CONTAINING PROTEIN"/>
    <property type="match status" value="1"/>
</dbReference>
<dbReference type="eggNOG" id="KOG1721">
    <property type="taxonomic scope" value="Eukaryota"/>
</dbReference>
<dbReference type="SMART" id="SM00355">
    <property type="entry name" value="ZnF_C2H2"/>
    <property type="match status" value="6"/>
</dbReference>
<evidence type="ECO:0000256" key="4">
    <source>
        <dbReference type="ARBA" id="ARBA00022833"/>
    </source>
</evidence>
<sequence>MEKDVASDRAKNKSDCGSKEGNVEKKVKLGVEEESIKSENANSKFYSYLELEEHLTRPVGQLVFRCQVCLSTIETLNLCQVAFHSSEIHINEAGYHPDNIGLELVAAAPLDEMIELKEVCPECRKEVSCIIVHLWHSKPEHPVLQCPCCYVFVTRNVCRYNLHLRIHKYMAPFICPDCAKVYKRFEDLQNHLKETCRHLEETVRYKCPACEVLFQTNADLLSILEYSMDYVILHLQNEHGKCNMETPYCYVEKVLSDTINSSVTDEQNDVNQPVAAENSVLKEETKDIFEQYSVKCKKCTASFSEMELLRSHYIAKHLEDTQGFLCLECGEAYKTVNSLSIHLRSHGIINTNAYISNYKVCNELPVNNYASDKPKAADQLSCPIIQNNVSRSGWALSKGFGGSLFGPS</sequence>
<dbReference type="SUPFAM" id="SSF57667">
    <property type="entry name" value="beta-beta-alpha zinc fingers"/>
    <property type="match status" value="2"/>
</dbReference>
<dbReference type="EMBL" id="ACPB03012381">
    <property type="status" value="NOT_ANNOTATED_CDS"/>
    <property type="molecule type" value="Genomic_DNA"/>
</dbReference>
<dbReference type="EnsemblMetazoa" id="RPRC006297-RA">
    <property type="protein sequence ID" value="RPRC006297-PA"/>
    <property type="gene ID" value="RPRC006297"/>
</dbReference>
<evidence type="ECO:0000256" key="1">
    <source>
        <dbReference type="ARBA" id="ARBA00022723"/>
    </source>
</evidence>